<dbReference type="EMBL" id="LSRX01000483">
    <property type="protein sequence ID" value="OLP96029.1"/>
    <property type="molecule type" value="Genomic_DNA"/>
</dbReference>
<organism evidence="1 2">
    <name type="scientific">Symbiodinium microadriaticum</name>
    <name type="common">Dinoflagellate</name>
    <name type="synonym">Zooxanthella microadriatica</name>
    <dbReference type="NCBI Taxonomy" id="2951"/>
    <lineage>
        <taxon>Eukaryota</taxon>
        <taxon>Sar</taxon>
        <taxon>Alveolata</taxon>
        <taxon>Dinophyceae</taxon>
        <taxon>Suessiales</taxon>
        <taxon>Symbiodiniaceae</taxon>
        <taxon>Symbiodinium</taxon>
    </lineage>
</organism>
<comment type="caution">
    <text evidence="1">The sequence shown here is derived from an EMBL/GenBank/DDBJ whole genome shotgun (WGS) entry which is preliminary data.</text>
</comment>
<reference evidence="1 2" key="1">
    <citation type="submission" date="2016-02" db="EMBL/GenBank/DDBJ databases">
        <title>Genome analysis of coral dinoflagellate symbionts highlights evolutionary adaptations to a symbiotic lifestyle.</title>
        <authorList>
            <person name="Aranda M."/>
            <person name="Li Y."/>
            <person name="Liew Y.J."/>
            <person name="Baumgarten S."/>
            <person name="Simakov O."/>
            <person name="Wilson M."/>
            <person name="Piel J."/>
            <person name="Ashoor H."/>
            <person name="Bougouffa S."/>
            <person name="Bajic V.B."/>
            <person name="Ryu T."/>
            <person name="Ravasi T."/>
            <person name="Bayer T."/>
            <person name="Micklem G."/>
            <person name="Kim H."/>
            <person name="Bhak J."/>
            <person name="Lajeunesse T.C."/>
            <person name="Voolstra C.R."/>
        </authorList>
    </citation>
    <scope>NUCLEOTIDE SEQUENCE [LARGE SCALE GENOMIC DNA]</scope>
    <source>
        <strain evidence="1 2">CCMP2467</strain>
    </source>
</reference>
<dbReference type="OrthoDB" id="10418905at2759"/>
<name>A0A1Q9DLK5_SYMMI</name>
<evidence type="ECO:0000313" key="2">
    <source>
        <dbReference type="Proteomes" id="UP000186817"/>
    </source>
</evidence>
<dbReference type="Proteomes" id="UP000186817">
    <property type="component" value="Unassembled WGS sequence"/>
</dbReference>
<protein>
    <submittedName>
        <fullName evidence="1">Uncharacterized protein</fullName>
    </submittedName>
</protein>
<proteinExistence type="predicted"/>
<accession>A0A1Q9DLK5</accession>
<sequence>MRRMCLLGRTMSHDTYLSSENAPEAPGNITIAEAGVDEKPSSTQGPAAEEEDVEILHLDLPPWGLRDEIWAGSVRLSSVRPTEEDKAGKQVTLCLPAVPLYIPEPQDLGTGLGAVIRAAGEAAASRASSPAPTPNTRDTPPPTCAAAFREGVFRQTAAVMAAD</sequence>
<dbReference type="AlphaFoldDB" id="A0A1Q9DLK5"/>
<keyword evidence="2" id="KW-1185">Reference proteome</keyword>
<evidence type="ECO:0000313" key="1">
    <source>
        <dbReference type="EMBL" id="OLP96029.1"/>
    </source>
</evidence>
<gene>
    <name evidence="1" type="ORF">AK812_SmicGene21789</name>
</gene>